<dbReference type="Proteomes" id="UP000298652">
    <property type="component" value="Chromosome 9"/>
</dbReference>
<organism evidence="1 2">
    <name type="scientific">Setaria viridis</name>
    <name type="common">Green bristlegrass</name>
    <name type="synonym">Setaria italica subsp. viridis</name>
    <dbReference type="NCBI Taxonomy" id="4556"/>
    <lineage>
        <taxon>Eukaryota</taxon>
        <taxon>Viridiplantae</taxon>
        <taxon>Streptophyta</taxon>
        <taxon>Embryophyta</taxon>
        <taxon>Tracheophyta</taxon>
        <taxon>Spermatophyta</taxon>
        <taxon>Magnoliopsida</taxon>
        <taxon>Liliopsida</taxon>
        <taxon>Poales</taxon>
        <taxon>Poaceae</taxon>
        <taxon>PACMAD clade</taxon>
        <taxon>Panicoideae</taxon>
        <taxon>Panicodae</taxon>
        <taxon>Paniceae</taxon>
        <taxon>Cenchrinae</taxon>
        <taxon>Setaria</taxon>
    </lineage>
</organism>
<dbReference type="AlphaFoldDB" id="A0A4U6T4A6"/>
<sequence>MEGQSSSSVASRQKRLELPLISCTFCKRCTILELEVQTDEKGNRGHIFYKCRNHKVSLISFCTMVGIEMMLGGGLCDLLGYPEREDGHRGASER</sequence>
<protein>
    <recommendedName>
        <fullName evidence="3">Zinc finger GRF-type domain-containing protein</fullName>
    </recommendedName>
</protein>
<keyword evidence="2" id="KW-1185">Reference proteome</keyword>
<reference evidence="1" key="1">
    <citation type="submission" date="2019-03" db="EMBL/GenBank/DDBJ databases">
        <title>WGS assembly of Setaria viridis.</title>
        <authorList>
            <person name="Huang P."/>
            <person name="Jenkins J."/>
            <person name="Grimwood J."/>
            <person name="Barry K."/>
            <person name="Healey A."/>
            <person name="Mamidi S."/>
            <person name="Sreedasyam A."/>
            <person name="Shu S."/>
            <person name="Feldman M."/>
            <person name="Wu J."/>
            <person name="Yu Y."/>
            <person name="Chen C."/>
            <person name="Johnson J."/>
            <person name="Rokhsar D."/>
            <person name="Baxter I."/>
            <person name="Schmutz J."/>
            <person name="Brutnell T."/>
            <person name="Kellogg E."/>
        </authorList>
    </citation>
    <scope>NUCLEOTIDE SEQUENCE [LARGE SCALE GENOMIC DNA]</scope>
</reference>
<proteinExistence type="predicted"/>
<name>A0A4U6T4A6_SETVI</name>
<accession>A0A4U6T4A6</accession>
<gene>
    <name evidence="1" type="ORF">SEVIR_9G431150v2</name>
</gene>
<evidence type="ECO:0000313" key="1">
    <source>
        <dbReference type="EMBL" id="TKV96479.1"/>
    </source>
</evidence>
<dbReference type="EMBL" id="CM016560">
    <property type="protein sequence ID" value="TKV96479.1"/>
    <property type="molecule type" value="Genomic_DNA"/>
</dbReference>
<dbReference type="Gramene" id="TKV96479">
    <property type="protein sequence ID" value="TKV96479"/>
    <property type="gene ID" value="SEVIR_9G431150v2"/>
</dbReference>
<evidence type="ECO:0008006" key="3">
    <source>
        <dbReference type="Google" id="ProtNLM"/>
    </source>
</evidence>
<evidence type="ECO:0000313" key="2">
    <source>
        <dbReference type="Proteomes" id="UP000298652"/>
    </source>
</evidence>